<evidence type="ECO:0000259" key="2">
    <source>
        <dbReference type="Pfam" id="PF00582"/>
    </source>
</evidence>
<dbReference type="Pfam" id="PF00582">
    <property type="entry name" value="Usp"/>
    <property type="match status" value="2"/>
</dbReference>
<dbReference type="Proteomes" id="UP001197247">
    <property type="component" value="Unassembled WGS sequence"/>
</dbReference>
<dbReference type="InterPro" id="IPR014729">
    <property type="entry name" value="Rossmann-like_a/b/a_fold"/>
</dbReference>
<comment type="similarity">
    <text evidence="1">Belongs to the universal stress protein A family.</text>
</comment>
<dbReference type="PANTHER" id="PTHR46268:SF6">
    <property type="entry name" value="UNIVERSAL STRESS PROTEIN UP12"/>
    <property type="match status" value="1"/>
</dbReference>
<protein>
    <submittedName>
        <fullName evidence="3">Universal stress protein</fullName>
    </submittedName>
</protein>
<dbReference type="Gene3D" id="3.40.50.620">
    <property type="entry name" value="HUPs"/>
    <property type="match status" value="2"/>
</dbReference>
<gene>
    <name evidence="3" type="ORF">KIH74_27705</name>
</gene>
<feature type="domain" description="UspA" evidence="2">
    <location>
        <begin position="107"/>
        <end position="144"/>
    </location>
</feature>
<dbReference type="RefSeq" id="WP_214159296.1">
    <property type="nucleotide sequence ID" value="NZ_JAHBAY010000013.1"/>
</dbReference>
<comment type="caution">
    <text evidence="3">The sequence shown here is derived from an EMBL/GenBank/DDBJ whole genome shotgun (WGS) entry which is preliminary data.</text>
</comment>
<evidence type="ECO:0000313" key="3">
    <source>
        <dbReference type="EMBL" id="MBT0772762.1"/>
    </source>
</evidence>
<dbReference type="SUPFAM" id="SSF52402">
    <property type="entry name" value="Adenine nucleotide alpha hydrolases-like"/>
    <property type="match status" value="2"/>
</dbReference>
<keyword evidence="4" id="KW-1185">Reference proteome</keyword>
<feature type="domain" description="UspA" evidence="2">
    <location>
        <begin position="207"/>
        <end position="270"/>
    </location>
</feature>
<name>A0ABS5TNT1_9ACTN</name>
<proteinExistence type="inferred from homology"/>
<dbReference type="EMBL" id="JAHBAY010000013">
    <property type="protein sequence ID" value="MBT0772762.1"/>
    <property type="molecule type" value="Genomic_DNA"/>
</dbReference>
<reference evidence="3 4" key="1">
    <citation type="submission" date="2021-05" db="EMBL/GenBank/DDBJ databases">
        <title>Kineosporia and Streptomyces sp. nov. two new marine actinobacteria isolated from Coral.</title>
        <authorList>
            <person name="Buangrab K."/>
            <person name="Sutthacheep M."/>
            <person name="Yeemin T."/>
            <person name="Harunari E."/>
            <person name="Igarashi Y."/>
            <person name="Kanchanasin P."/>
            <person name="Tanasupawat S."/>
            <person name="Phongsopitanun W."/>
        </authorList>
    </citation>
    <scope>NUCLEOTIDE SEQUENCE [LARGE SCALE GENOMIC DNA]</scope>
    <source>
        <strain evidence="3 4">J2-2</strain>
    </source>
</reference>
<sequence>MNGEYTPRIVAGFDGRWQHTQLLDRAAQEAERRHLPLTLITDLRRRNGAGFDPRDERTDDAPGVVAAWRRLTDAVEALRLRYPLPNISGYCLDNEDITPGAFPISAARLLVVGATGRYNAPAWEPGSVSAALLRAATCPVMVVPEGAPRRPLGAHPFILAAVGSHPTDAQVVTAAAQEARRRGFDLQVLHVEPSRGNTGWGVSDAVAQVPDVQFSVVRTTGDPADALAELGQNAELLVVGSRPGELYRPVRESISRGVIQAPPCPVLAIPRELPVPTTAA</sequence>
<organism evidence="3 4">
    <name type="scientific">Kineosporia corallincola</name>
    <dbReference type="NCBI Taxonomy" id="2835133"/>
    <lineage>
        <taxon>Bacteria</taxon>
        <taxon>Bacillati</taxon>
        <taxon>Actinomycetota</taxon>
        <taxon>Actinomycetes</taxon>
        <taxon>Kineosporiales</taxon>
        <taxon>Kineosporiaceae</taxon>
        <taxon>Kineosporia</taxon>
    </lineage>
</organism>
<evidence type="ECO:0000313" key="4">
    <source>
        <dbReference type="Proteomes" id="UP001197247"/>
    </source>
</evidence>
<dbReference type="PANTHER" id="PTHR46268">
    <property type="entry name" value="STRESS RESPONSE PROTEIN NHAX"/>
    <property type="match status" value="1"/>
</dbReference>
<evidence type="ECO:0000256" key="1">
    <source>
        <dbReference type="ARBA" id="ARBA00008791"/>
    </source>
</evidence>
<accession>A0ABS5TNT1</accession>
<dbReference type="InterPro" id="IPR006016">
    <property type="entry name" value="UspA"/>
</dbReference>